<dbReference type="InterPro" id="IPR032710">
    <property type="entry name" value="NTF2-like_dom_sf"/>
</dbReference>
<comment type="subcellular location">
    <subcellularLocation>
        <location evidence="1">Membrane</location>
    </subcellularLocation>
</comment>
<accession>A0ABN1FTI6</accession>
<comment type="caution">
    <text evidence="8">The sequence shown here is derived from an EMBL/GenBank/DDBJ whole genome shotgun (WGS) entry which is preliminary data.</text>
</comment>
<dbReference type="SMART" id="SM00978">
    <property type="entry name" value="Tim44"/>
    <property type="match status" value="1"/>
</dbReference>
<dbReference type="SUPFAM" id="SSF54427">
    <property type="entry name" value="NTF2-like"/>
    <property type="match status" value="1"/>
</dbReference>
<keyword evidence="6" id="KW-0812">Transmembrane</keyword>
<gene>
    <name evidence="8" type="ORF">GCM10008943_10770</name>
</gene>
<protein>
    <submittedName>
        <fullName evidence="8">Tim44/TimA family putative adaptor protein</fullName>
    </submittedName>
</protein>
<dbReference type="PANTHER" id="PTHR10721:SF1">
    <property type="entry name" value="MITOCHONDRIAL IMPORT INNER MEMBRANE TRANSLOCASE SUBUNIT TIM44"/>
    <property type="match status" value="1"/>
</dbReference>
<keyword evidence="4 6" id="KW-0472">Membrane</keyword>
<dbReference type="PIRSF" id="PIRSF031890">
    <property type="entry name" value="UCP031890_transporter_Tim44"/>
    <property type="match status" value="1"/>
</dbReference>
<dbReference type="Proteomes" id="UP001424441">
    <property type="component" value="Unassembled WGS sequence"/>
</dbReference>
<evidence type="ECO:0000256" key="2">
    <source>
        <dbReference type="ARBA" id="ARBA00009597"/>
    </source>
</evidence>
<dbReference type="InterPro" id="IPR016985">
    <property type="entry name" value="UCP031890_Tim44-rel"/>
</dbReference>
<dbReference type="EMBL" id="BAAADE010000001">
    <property type="protein sequence ID" value="GAA0597534.1"/>
    <property type="molecule type" value="Genomic_DNA"/>
</dbReference>
<evidence type="ECO:0000259" key="7">
    <source>
        <dbReference type="SMART" id="SM00978"/>
    </source>
</evidence>
<keyword evidence="9" id="KW-1185">Reference proteome</keyword>
<dbReference type="InterPro" id="IPR039544">
    <property type="entry name" value="Tim44-like"/>
</dbReference>
<dbReference type="PANTHER" id="PTHR10721">
    <property type="entry name" value="MITOCHONDRIAL IMPORT INNER MEMBRANE TRANSLOCASE SUBUNIT TIM44"/>
    <property type="match status" value="1"/>
</dbReference>
<feature type="transmembrane region" description="Helical" evidence="6">
    <location>
        <begin position="7"/>
        <end position="26"/>
    </location>
</feature>
<dbReference type="Gene3D" id="3.10.450.240">
    <property type="match status" value="1"/>
</dbReference>
<comment type="similarity">
    <text evidence="2">Belongs to the Tim44 family.</text>
</comment>
<name>A0ABN1FTI6_9HYPH</name>
<evidence type="ECO:0000256" key="3">
    <source>
        <dbReference type="ARBA" id="ARBA00022946"/>
    </source>
</evidence>
<dbReference type="Pfam" id="PF04280">
    <property type="entry name" value="Tim44"/>
    <property type="match status" value="1"/>
</dbReference>
<dbReference type="NCBIfam" id="NF033779">
    <property type="entry name" value="Tim44_TimA_adap"/>
    <property type="match status" value="1"/>
</dbReference>
<keyword evidence="6" id="KW-1133">Transmembrane helix</keyword>
<keyword evidence="3" id="KW-0809">Transit peptide</keyword>
<evidence type="ECO:0000256" key="6">
    <source>
        <dbReference type="SAM" id="Phobius"/>
    </source>
</evidence>
<evidence type="ECO:0000256" key="5">
    <source>
        <dbReference type="SAM" id="MobiDB-lite"/>
    </source>
</evidence>
<organism evidence="8 9">
    <name type="scientific">Paenochrobactrum glaciei</name>
    <dbReference type="NCBI Taxonomy" id="486407"/>
    <lineage>
        <taxon>Bacteria</taxon>
        <taxon>Pseudomonadati</taxon>
        <taxon>Pseudomonadota</taxon>
        <taxon>Alphaproteobacteria</taxon>
        <taxon>Hyphomicrobiales</taxon>
        <taxon>Brucellaceae</taxon>
        <taxon>Paenochrobactrum</taxon>
    </lineage>
</organism>
<dbReference type="InterPro" id="IPR007379">
    <property type="entry name" value="Tim44-like_dom"/>
</dbReference>
<evidence type="ECO:0000313" key="9">
    <source>
        <dbReference type="Proteomes" id="UP001424441"/>
    </source>
</evidence>
<feature type="domain" description="Tim44-like" evidence="7">
    <location>
        <begin position="93"/>
        <end position="239"/>
    </location>
</feature>
<evidence type="ECO:0000313" key="8">
    <source>
        <dbReference type="EMBL" id="GAA0597534.1"/>
    </source>
</evidence>
<feature type="region of interest" description="Disordered" evidence="5">
    <location>
        <begin position="36"/>
        <end position="64"/>
    </location>
</feature>
<reference evidence="8 9" key="1">
    <citation type="journal article" date="2019" name="Int. J. Syst. Evol. Microbiol.">
        <title>The Global Catalogue of Microorganisms (GCM) 10K type strain sequencing project: providing services to taxonomists for standard genome sequencing and annotation.</title>
        <authorList>
            <consortium name="The Broad Institute Genomics Platform"/>
            <consortium name="The Broad Institute Genome Sequencing Center for Infectious Disease"/>
            <person name="Wu L."/>
            <person name="Ma J."/>
        </authorList>
    </citation>
    <scope>NUCLEOTIDE SEQUENCE [LARGE SCALE GENOMIC DNA]</scope>
    <source>
        <strain evidence="8 9">JCM 15115</strain>
    </source>
</reference>
<sequence length="241" mass="26701">MAQGMEFFDFGTIFFFIAAVVIFFQLRNVLGTRTGNEKPPFDPYTSQKPADAAQPQNGDDADNVISLPRKAGAEQPVKDFRSIDAVAPVGSLINDKLRAIRAMDASFDPKTFVKGVKLAHEMIVMGFADGDRKLLKNLLSKEVYEGFVAAIDEREKRGEKQRSTYIGVEKADITAVEIKGSEAHITVSLLSQMISSTLDNQDNLIDGDPEAVIEVKDLWTFARDVKSRDPNWRLVATEAED</sequence>
<evidence type="ECO:0000256" key="4">
    <source>
        <dbReference type="ARBA" id="ARBA00023136"/>
    </source>
</evidence>
<proteinExistence type="inferred from homology"/>
<evidence type="ECO:0000256" key="1">
    <source>
        <dbReference type="ARBA" id="ARBA00004370"/>
    </source>
</evidence>